<evidence type="ECO:0000256" key="5">
    <source>
        <dbReference type="RuleBase" id="RU363034"/>
    </source>
</evidence>
<evidence type="ECO:0000256" key="4">
    <source>
        <dbReference type="ARBA" id="ARBA00023157"/>
    </source>
</evidence>
<reference evidence="8" key="1">
    <citation type="submission" date="2016-10" db="EMBL/GenBank/DDBJ databases">
        <authorList>
            <person name="Varghese N."/>
            <person name="Submissions S."/>
        </authorList>
    </citation>
    <scope>NUCLEOTIDE SEQUENCE [LARGE SCALE GENOMIC DNA]</scope>
    <source>
        <strain evidence="8">DSM 45460</strain>
    </source>
</reference>
<dbReference type="PROSITE" id="PS00135">
    <property type="entry name" value="TRYPSIN_SER"/>
    <property type="match status" value="1"/>
</dbReference>
<gene>
    <name evidence="7" type="ORF">SAMN04487820_10423</name>
</gene>
<evidence type="ECO:0000259" key="6">
    <source>
        <dbReference type="PROSITE" id="PS50240"/>
    </source>
</evidence>
<dbReference type="GO" id="GO:0005576">
    <property type="term" value="C:extracellular region"/>
    <property type="evidence" value="ECO:0007669"/>
    <property type="project" value="UniProtKB-SubCell"/>
</dbReference>
<dbReference type="GO" id="GO:0004252">
    <property type="term" value="F:serine-type endopeptidase activity"/>
    <property type="evidence" value="ECO:0007669"/>
    <property type="project" value="InterPro"/>
</dbReference>
<evidence type="ECO:0000313" key="8">
    <source>
        <dbReference type="Proteomes" id="UP000199213"/>
    </source>
</evidence>
<proteinExistence type="inferred from homology"/>
<dbReference type="AlphaFoldDB" id="A0A1G8YRP9"/>
<keyword evidence="5" id="KW-0645">Protease</keyword>
<dbReference type="InterPro" id="IPR043504">
    <property type="entry name" value="Peptidase_S1_PA_chymotrypsin"/>
</dbReference>
<feature type="domain" description="Peptidase S1" evidence="6">
    <location>
        <begin position="45"/>
        <end position="268"/>
    </location>
</feature>
<dbReference type="PROSITE" id="PS00134">
    <property type="entry name" value="TRYPSIN_HIS"/>
    <property type="match status" value="1"/>
</dbReference>
<accession>A0A1G8YRP9</accession>
<dbReference type="OrthoDB" id="1496095at2"/>
<dbReference type="Gene3D" id="2.40.10.10">
    <property type="entry name" value="Trypsin-like serine proteases"/>
    <property type="match status" value="1"/>
</dbReference>
<comment type="subcellular location">
    <subcellularLocation>
        <location evidence="1">Secreted</location>
    </subcellularLocation>
</comment>
<comment type="similarity">
    <text evidence="2">Belongs to the peptidase S1 family.</text>
</comment>
<name>A0A1G8YRP9_ACTMZ</name>
<keyword evidence="4" id="KW-1015">Disulfide bond</keyword>
<dbReference type="PANTHER" id="PTHR24276:SF98">
    <property type="entry name" value="FI18310P1-RELATED"/>
    <property type="match status" value="1"/>
</dbReference>
<evidence type="ECO:0000256" key="1">
    <source>
        <dbReference type="ARBA" id="ARBA00004613"/>
    </source>
</evidence>
<dbReference type="FunFam" id="2.40.10.10:FF:000047">
    <property type="entry name" value="Trypsin eta"/>
    <property type="match status" value="1"/>
</dbReference>
<evidence type="ECO:0000256" key="3">
    <source>
        <dbReference type="ARBA" id="ARBA00022525"/>
    </source>
</evidence>
<dbReference type="SMART" id="SM00020">
    <property type="entry name" value="Tryp_SPc"/>
    <property type="match status" value="1"/>
</dbReference>
<keyword evidence="5" id="KW-0378">Hydrolase</keyword>
<organism evidence="7 8">
    <name type="scientific">Actinopolyspora mzabensis</name>
    <dbReference type="NCBI Taxonomy" id="995066"/>
    <lineage>
        <taxon>Bacteria</taxon>
        <taxon>Bacillati</taxon>
        <taxon>Actinomycetota</taxon>
        <taxon>Actinomycetes</taxon>
        <taxon>Actinopolysporales</taxon>
        <taxon>Actinopolysporaceae</taxon>
        <taxon>Actinopolyspora</taxon>
    </lineage>
</organism>
<dbReference type="InterPro" id="IPR050430">
    <property type="entry name" value="Peptidase_S1"/>
</dbReference>
<dbReference type="Proteomes" id="UP000199213">
    <property type="component" value="Unassembled WGS sequence"/>
</dbReference>
<dbReference type="InterPro" id="IPR001314">
    <property type="entry name" value="Peptidase_S1A"/>
</dbReference>
<evidence type="ECO:0000256" key="2">
    <source>
        <dbReference type="ARBA" id="ARBA00007664"/>
    </source>
</evidence>
<dbReference type="InterPro" id="IPR033116">
    <property type="entry name" value="TRYPSIN_SER"/>
</dbReference>
<dbReference type="InterPro" id="IPR018114">
    <property type="entry name" value="TRYPSIN_HIS"/>
</dbReference>
<dbReference type="Pfam" id="PF00089">
    <property type="entry name" value="Trypsin"/>
    <property type="match status" value="1"/>
</dbReference>
<dbReference type="GO" id="GO:0006508">
    <property type="term" value="P:proteolysis"/>
    <property type="evidence" value="ECO:0007669"/>
    <property type="project" value="UniProtKB-KW"/>
</dbReference>
<sequence>MRRGLWPNLPAVLFVTLAFWGVLPTATVATEEPPSEPNTASATPIVGGKPADIDQYPWVVYLADSRGEQFCGGALIAPDKVLTAAHCVVDRRAPRVSVVAGRADKNSRQGRVLGVTDSWVHPDYSTPYRGADVAVLTLRETTSRSVVKLAAPSDDGLYGDNTEATVLGWGARSEEGQNSDVLRRAMVPVVGDAECAKIYDRQFVPNAMVCAGHPDGGVDACQGDSGGPLVVGNKIIGIVSWGVGCARPGKPGVYTEVAAYAERIRARF</sequence>
<dbReference type="RefSeq" id="WP_092627268.1">
    <property type="nucleotide sequence ID" value="NZ_FNFM01000004.1"/>
</dbReference>
<dbReference type="InterPro" id="IPR009003">
    <property type="entry name" value="Peptidase_S1_PA"/>
</dbReference>
<keyword evidence="5" id="KW-0720">Serine protease</keyword>
<dbReference type="EMBL" id="FNFM01000004">
    <property type="protein sequence ID" value="SDK05417.1"/>
    <property type="molecule type" value="Genomic_DNA"/>
</dbReference>
<dbReference type="PROSITE" id="PS50240">
    <property type="entry name" value="TRYPSIN_DOM"/>
    <property type="match status" value="1"/>
</dbReference>
<dbReference type="GO" id="GO:0051604">
    <property type="term" value="P:protein maturation"/>
    <property type="evidence" value="ECO:0007669"/>
    <property type="project" value="UniProtKB-ARBA"/>
</dbReference>
<dbReference type="PANTHER" id="PTHR24276">
    <property type="entry name" value="POLYSERASE-RELATED"/>
    <property type="match status" value="1"/>
</dbReference>
<evidence type="ECO:0000313" key="7">
    <source>
        <dbReference type="EMBL" id="SDK05417.1"/>
    </source>
</evidence>
<dbReference type="CDD" id="cd00190">
    <property type="entry name" value="Tryp_SPc"/>
    <property type="match status" value="1"/>
</dbReference>
<keyword evidence="3" id="KW-0964">Secreted</keyword>
<dbReference type="PRINTS" id="PR00722">
    <property type="entry name" value="CHYMOTRYPSIN"/>
</dbReference>
<dbReference type="SUPFAM" id="SSF50494">
    <property type="entry name" value="Trypsin-like serine proteases"/>
    <property type="match status" value="1"/>
</dbReference>
<protein>
    <submittedName>
        <fullName evidence="7">Trypsin</fullName>
    </submittedName>
</protein>
<dbReference type="InterPro" id="IPR001254">
    <property type="entry name" value="Trypsin_dom"/>
</dbReference>
<keyword evidence="8" id="KW-1185">Reference proteome</keyword>